<gene>
    <name evidence="1" type="primary">RGD1562146_predicted</name>
    <name evidence="1" type="ORF">rCG_61361</name>
</gene>
<dbReference type="EMBL" id="CH473947">
    <property type="protein sequence ID" value="EDM02663.1"/>
    <property type="molecule type" value="Genomic_DNA"/>
</dbReference>
<evidence type="ECO:0000313" key="1">
    <source>
        <dbReference type="EMBL" id="EDM02663.1"/>
    </source>
</evidence>
<proteinExistence type="predicted"/>
<protein>
    <submittedName>
        <fullName evidence="1">RGD1562146 (Predicted)</fullName>
    </submittedName>
</protein>
<evidence type="ECO:0000313" key="2">
    <source>
        <dbReference type="Proteomes" id="UP000234681"/>
    </source>
</evidence>
<organism evidence="1 2">
    <name type="scientific">Rattus norvegicus</name>
    <name type="common">Rat</name>
    <dbReference type="NCBI Taxonomy" id="10116"/>
    <lineage>
        <taxon>Eukaryota</taxon>
        <taxon>Metazoa</taxon>
        <taxon>Chordata</taxon>
        <taxon>Craniata</taxon>
        <taxon>Vertebrata</taxon>
        <taxon>Euteleostomi</taxon>
        <taxon>Mammalia</taxon>
        <taxon>Eutheria</taxon>
        <taxon>Euarchontoglires</taxon>
        <taxon>Glires</taxon>
        <taxon>Rodentia</taxon>
        <taxon>Myomorpha</taxon>
        <taxon>Muroidea</taxon>
        <taxon>Muridae</taxon>
        <taxon>Murinae</taxon>
        <taxon>Rattus</taxon>
    </lineage>
</organism>
<reference evidence="2" key="1">
    <citation type="submission" date="2005-09" db="EMBL/GenBank/DDBJ databases">
        <authorList>
            <person name="Mural R.J."/>
            <person name="Li P.W."/>
            <person name="Adams M.D."/>
            <person name="Amanatides P.G."/>
            <person name="Baden-Tillson H."/>
            <person name="Barnstead M."/>
            <person name="Chin S.H."/>
            <person name="Dew I."/>
            <person name="Evans C.A."/>
            <person name="Ferriera S."/>
            <person name="Flanigan M."/>
            <person name="Fosler C."/>
            <person name="Glodek A."/>
            <person name="Gu Z."/>
            <person name="Holt R.A."/>
            <person name="Jennings D."/>
            <person name="Kraft C.L."/>
            <person name="Lu F."/>
            <person name="Nguyen T."/>
            <person name="Nusskern D.R."/>
            <person name="Pfannkoch C.M."/>
            <person name="Sitter C."/>
            <person name="Sutton G.G."/>
            <person name="Venter J.C."/>
            <person name="Wang Z."/>
            <person name="Woodage T."/>
            <person name="Zheng X.H."/>
            <person name="Zhong F."/>
        </authorList>
    </citation>
    <scope>NUCLEOTIDE SEQUENCE [LARGE SCALE GENOMIC DNA]</scope>
    <source>
        <strain>BN</strain>
        <strain evidence="2">Sprague-Dawley</strain>
    </source>
</reference>
<dbReference type="Proteomes" id="UP000234681">
    <property type="component" value="Chromosome 6"/>
</dbReference>
<sequence length="87" mass="9536">MTRVAGSQCLVSQVRAKPHIPGCRLAWGLSYQTIGVVELSDQQNTAPRPYLDLNLRHHQAPPGSMAEIFEAHKADRTTDTLSGIQTP</sequence>
<dbReference type="AlphaFoldDB" id="A6H9F8"/>
<name>A6H9F8_RAT</name>
<accession>A6H9F8</accession>